<feature type="signal peptide" evidence="1">
    <location>
        <begin position="1"/>
        <end position="24"/>
    </location>
</feature>
<proteinExistence type="predicted"/>
<dbReference type="RefSeq" id="WP_377123575.1">
    <property type="nucleotide sequence ID" value="NZ_JBHRSD010000014.1"/>
</dbReference>
<evidence type="ECO:0000256" key="1">
    <source>
        <dbReference type="SAM" id="SignalP"/>
    </source>
</evidence>
<dbReference type="EMBL" id="JBHRSD010000014">
    <property type="protein sequence ID" value="MFC3032760.1"/>
    <property type="molecule type" value="Genomic_DNA"/>
</dbReference>
<keyword evidence="1" id="KW-0732">Signal</keyword>
<feature type="chain" id="PRO_5045376648" evidence="1">
    <location>
        <begin position="25"/>
        <end position="146"/>
    </location>
</feature>
<sequence length="146" mass="16398">MKNNTRNINKVIFVYFIFAFQSFANEEITVIGGTWNCIQEQKITDAITGNNSFILKFLHEGNSVKQLEKVVISDKSTNKTSALDYSLHFKSEIKNMAFTNTLADLNYIIVNDELNVFSSGVETFFPKIGEEISGKISLLDNGNLVS</sequence>
<organism evidence="2 3">
    <name type="scientific">Pseudoalteromonas fenneropenaei</name>
    <dbReference type="NCBI Taxonomy" id="1737459"/>
    <lineage>
        <taxon>Bacteria</taxon>
        <taxon>Pseudomonadati</taxon>
        <taxon>Pseudomonadota</taxon>
        <taxon>Gammaproteobacteria</taxon>
        <taxon>Alteromonadales</taxon>
        <taxon>Pseudoalteromonadaceae</taxon>
        <taxon>Pseudoalteromonas</taxon>
    </lineage>
</organism>
<evidence type="ECO:0000313" key="3">
    <source>
        <dbReference type="Proteomes" id="UP001595453"/>
    </source>
</evidence>
<protein>
    <submittedName>
        <fullName evidence="2">Uncharacterized protein</fullName>
    </submittedName>
</protein>
<keyword evidence="3" id="KW-1185">Reference proteome</keyword>
<evidence type="ECO:0000313" key="2">
    <source>
        <dbReference type="EMBL" id="MFC3032760.1"/>
    </source>
</evidence>
<gene>
    <name evidence="2" type="ORF">ACFOEE_09545</name>
</gene>
<name>A0ABV7CJD8_9GAMM</name>
<reference evidence="3" key="1">
    <citation type="journal article" date="2019" name="Int. J. Syst. Evol. Microbiol.">
        <title>The Global Catalogue of Microorganisms (GCM) 10K type strain sequencing project: providing services to taxonomists for standard genome sequencing and annotation.</title>
        <authorList>
            <consortium name="The Broad Institute Genomics Platform"/>
            <consortium name="The Broad Institute Genome Sequencing Center for Infectious Disease"/>
            <person name="Wu L."/>
            <person name="Ma J."/>
        </authorList>
    </citation>
    <scope>NUCLEOTIDE SEQUENCE [LARGE SCALE GENOMIC DNA]</scope>
    <source>
        <strain evidence="3">KCTC 42730</strain>
    </source>
</reference>
<dbReference type="Proteomes" id="UP001595453">
    <property type="component" value="Unassembled WGS sequence"/>
</dbReference>
<accession>A0ABV7CJD8</accession>
<comment type="caution">
    <text evidence="2">The sequence shown here is derived from an EMBL/GenBank/DDBJ whole genome shotgun (WGS) entry which is preliminary data.</text>
</comment>